<keyword evidence="12" id="KW-0472">Membrane</keyword>
<evidence type="ECO:0000313" key="14">
    <source>
        <dbReference type="EMBL" id="KAH7018564.1"/>
    </source>
</evidence>
<dbReference type="GO" id="GO:0019805">
    <property type="term" value="P:quinolinate biosynthetic process"/>
    <property type="evidence" value="ECO:0007669"/>
    <property type="project" value="UniProtKB-UniRule"/>
</dbReference>
<gene>
    <name evidence="12" type="primary">BNA4</name>
    <name evidence="14" type="ORF">B0I36DRAFT_368577</name>
</gene>
<keyword evidence="5 12" id="KW-1000">Mitochondrion outer membrane</keyword>
<dbReference type="GO" id="GO:0034354">
    <property type="term" value="P:'de novo' NAD+ biosynthetic process from L-tryptophan"/>
    <property type="evidence" value="ECO:0007669"/>
    <property type="project" value="UniProtKB-UniRule"/>
</dbReference>
<organism evidence="14 15">
    <name type="scientific">Microdochium trichocladiopsis</name>
    <dbReference type="NCBI Taxonomy" id="1682393"/>
    <lineage>
        <taxon>Eukaryota</taxon>
        <taxon>Fungi</taxon>
        <taxon>Dikarya</taxon>
        <taxon>Ascomycota</taxon>
        <taxon>Pezizomycotina</taxon>
        <taxon>Sordariomycetes</taxon>
        <taxon>Xylariomycetidae</taxon>
        <taxon>Xylariales</taxon>
        <taxon>Microdochiaceae</taxon>
        <taxon>Microdochium</taxon>
    </lineage>
</organism>
<dbReference type="OrthoDB" id="10053569at2759"/>
<evidence type="ECO:0000256" key="4">
    <source>
        <dbReference type="ARBA" id="ARBA00022642"/>
    </source>
</evidence>
<evidence type="ECO:0000256" key="5">
    <source>
        <dbReference type="ARBA" id="ARBA00022787"/>
    </source>
</evidence>
<sequence length="511" mass="56254">MSSQSSSQKYVVVGAGPVGSLAALYAAKRGFNVEVYELRADLRDPSTTPLNFTKSINLALSERGINALRNANEPALLQRVLASTLPMRGRMIHGRKPTGELYEASQDYDAHGRAINAADRAGLNKQLLDCLAEMPNVKLFFHHKLTGADFKRQKAWFEDRSDAKSPNEIEISFDFMIGADGAHSAARYHLMKYTQMSYKQEYIDTLWCEFQIMPKPGKTAINGPDSMFKISPNHLHIWPGKQFMFIAIPSEDGTFTCTLFMHNAGYAKLEADPTQVPAFFDQHFPGVTDLIPPSELVASFKANPHLPLINIKCTPYHYGSSGVIIGDAAHAMVPFYGQGMNAGLEDVRILFETLDKHNAAATTAATAAAQRAAALAEYTALRTPDAHAINDLALANYVEMRASVLSRTYQLRKFLEEFLSVHVPRLGWHTKYSRVSFSNDPYSAVIARSEYQGRMLTRMFAGVLVPAVAGLAWFVARWSGAVAGPRRHGGGVFEAVLSGINHGLATVGLRR</sequence>
<dbReference type="Gene3D" id="3.50.50.60">
    <property type="entry name" value="FAD/NAD(P)-binding domain"/>
    <property type="match status" value="1"/>
</dbReference>
<name>A0A9P8XUX0_9PEZI</name>
<dbReference type="PANTHER" id="PTHR46028">
    <property type="entry name" value="KYNURENINE 3-MONOOXYGENASE"/>
    <property type="match status" value="1"/>
</dbReference>
<keyword evidence="7 12" id="KW-0521">NADP</keyword>
<dbReference type="InterPro" id="IPR027545">
    <property type="entry name" value="Kynurenine_monooxygenase"/>
</dbReference>
<keyword evidence="15" id="KW-1185">Reference proteome</keyword>
<comment type="subcellular location">
    <subcellularLocation>
        <location evidence="12">Mitochondrion outer membrane</location>
    </subcellularLocation>
</comment>
<evidence type="ECO:0000256" key="11">
    <source>
        <dbReference type="ARBA" id="ARBA00047818"/>
    </source>
</evidence>
<dbReference type="HAMAP" id="MF_01971">
    <property type="entry name" value="Kynurenine_monooxygenase"/>
    <property type="match status" value="1"/>
</dbReference>
<dbReference type="InterPro" id="IPR002938">
    <property type="entry name" value="FAD-bd"/>
</dbReference>
<dbReference type="GO" id="GO:0070189">
    <property type="term" value="P:kynurenine metabolic process"/>
    <property type="evidence" value="ECO:0007669"/>
    <property type="project" value="TreeGrafter"/>
</dbReference>
<dbReference type="GO" id="GO:0043420">
    <property type="term" value="P:anthranilate metabolic process"/>
    <property type="evidence" value="ECO:0007669"/>
    <property type="project" value="UniProtKB-UniRule"/>
</dbReference>
<dbReference type="InterPro" id="IPR036188">
    <property type="entry name" value="FAD/NAD-bd_sf"/>
</dbReference>
<dbReference type="GO" id="GO:0006569">
    <property type="term" value="P:L-tryptophan catabolic process"/>
    <property type="evidence" value="ECO:0007669"/>
    <property type="project" value="UniProtKB-UniRule"/>
</dbReference>
<keyword evidence="10 12" id="KW-0496">Mitochondrion</keyword>
<comment type="pathway">
    <text evidence="12">Cofactor biosynthesis; NAD(+) biosynthesis; quinolinate from L-kynurenine: step 1/3.</text>
</comment>
<proteinExistence type="inferred from homology"/>
<evidence type="ECO:0000256" key="2">
    <source>
        <dbReference type="ARBA" id="ARBA00005179"/>
    </source>
</evidence>
<keyword evidence="9 12" id="KW-0503">Monooxygenase</keyword>
<evidence type="ECO:0000256" key="10">
    <source>
        <dbReference type="ARBA" id="ARBA00023128"/>
    </source>
</evidence>
<evidence type="ECO:0000313" key="15">
    <source>
        <dbReference type="Proteomes" id="UP000756346"/>
    </source>
</evidence>
<dbReference type="FunFam" id="3.50.50.60:FF:000129">
    <property type="entry name" value="Kynurenine 3-monooxygenase"/>
    <property type="match status" value="1"/>
</dbReference>
<accession>A0A9P8XUX0</accession>
<dbReference type="Proteomes" id="UP000756346">
    <property type="component" value="Unassembled WGS sequence"/>
</dbReference>
<dbReference type="EC" id="1.14.13.9" evidence="12"/>
<dbReference type="Pfam" id="PF01494">
    <property type="entry name" value="FAD_binding_3"/>
    <property type="match status" value="1"/>
</dbReference>
<evidence type="ECO:0000259" key="13">
    <source>
        <dbReference type="Pfam" id="PF01494"/>
    </source>
</evidence>
<comment type="function">
    <text evidence="12">Catalyzes the hydroxylation of L-kynurenine (L-Kyn) to form 3-hydroxy-L-kynurenine (L-3OHKyn). Required for synthesis of quinolinic acid.</text>
</comment>
<comment type="pathway">
    <text evidence="2">Secondary metabolite biosynthesis.</text>
</comment>
<dbReference type="AlphaFoldDB" id="A0A9P8XUX0"/>
<dbReference type="PANTHER" id="PTHR46028:SF2">
    <property type="entry name" value="KYNURENINE 3-MONOOXYGENASE"/>
    <property type="match status" value="1"/>
</dbReference>
<keyword evidence="8 12" id="KW-0560">Oxidoreductase</keyword>
<comment type="catalytic activity">
    <reaction evidence="11 12">
        <text>L-kynurenine + NADPH + O2 + H(+) = 3-hydroxy-L-kynurenine + NADP(+) + H2O</text>
        <dbReference type="Rhea" id="RHEA:20545"/>
        <dbReference type="ChEBI" id="CHEBI:15377"/>
        <dbReference type="ChEBI" id="CHEBI:15378"/>
        <dbReference type="ChEBI" id="CHEBI:15379"/>
        <dbReference type="ChEBI" id="CHEBI:57783"/>
        <dbReference type="ChEBI" id="CHEBI:57959"/>
        <dbReference type="ChEBI" id="CHEBI:58125"/>
        <dbReference type="ChEBI" id="CHEBI:58349"/>
        <dbReference type="EC" id="1.14.13.9"/>
    </reaction>
</comment>
<protein>
    <recommendedName>
        <fullName evidence="12">Kynurenine 3-monooxygenase</fullName>
        <ecNumber evidence="12">1.14.13.9</ecNumber>
    </recommendedName>
    <alternativeName>
        <fullName evidence="12">Biosynthesis of nicotinic acid protein 4</fullName>
    </alternativeName>
    <alternativeName>
        <fullName evidence="12">Kynurenine 3-hydroxylase</fullName>
    </alternativeName>
</protein>
<reference evidence="14" key="1">
    <citation type="journal article" date="2021" name="Nat. Commun.">
        <title>Genetic determinants of endophytism in the Arabidopsis root mycobiome.</title>
        <authorList>
            <person name="Mesny F."/>
            <person name="Miyauchi S."/>
            <person name="Thiergart T."/>
            <person name="Pickel B."/>
            <person name="Atanasova L."/>
            <person name="Karlsson M."/>
            <person name="Huettel B."/>
            <person name="Barry K.W."/>
            <person name="Haridas S."/>
            <person name="Chen C."/>
            <person name="Bauer D."/>
            <person name="Andreopoulos W."/>
            <person name="Pangilinan J."/>
            <person name="LaButti K."/>
            <person name="Riley R."/>
            <person name="Lipzen A."/>
            <person name="Clum A."/>
            <person name="Drula E."/>
            <person name="Henrissat B."/>
            <person name="Kohler A."/>
            <person name="Grigoriev I.V."/>
            <person name="Martin F.M."/>
            <person name="Hacquard S."/>
        </authorList>
    </citation>
    <scope>NUCLEOTIDE SEQUENCE</scope>
    <source>
        <strain evidence="14">MPI-CAGE-CH-0230</strain>
    </source>
</reference>
<evidence type="ECO:0000256" key="8">
    <source>
        <dbReference type="ARBA" id="ARBA00023002"/>
    </source>
</evidence>
<keyword evidence="3 12" id="KW-0285">Flavoprotein</keyword>
<keyword evidence="6 12" id="KW-0274">FAD</keyword>
<dbReference type="EMBL" id="JAGTJQ010000011">
    <property type="protein sequence ID" value="KAH7018564.1"/>
    <property type="molecule type" value="Genomic_DNA"/>
</dbReference>
<dbReference type="GO" id="GO:0071949">
    <property type="term" value="F:FAD binding"/>
    <property type="evidence" value="ECO:0007669"/>
    <property type="project" value="InterPro"/>
</dbReference>
<keyword evidence="4 12" id="KW-0662">Pyridine nucleotide biosynthesis</keyword>
<feature type="domain" description="FAD-binding" evidence="13">
    <location>
        <begin position="11"/>
        <end position="357"/>
    </location>
</feature>
<evidence type="ECO:0000256" key="9">
    <source>
        <dbReference type="ARBA" id="ARBA00023033"/>
    </source>
</evidence>
<evidence type="ECO:0000256" key="3">
    <source>
        <dbReference type="ARBA" id="ARBA00022630"/>
    </source>
</evidence>
<evidence type="ECO:0000256" key="6">
    <source>
        <dbReference type="ARBA" id="ARBA00022827"/>
    </source>
</evidence>
<evidence type="ECO:0000256" key="1">
    <source>
        <dbReference type="ARBA" id="ARBA00001974"/>
    </source>
</evidence>
<comment type="caution">
    <text evidence="14">The sequence shown here is derived from an EMBL/GenBank/DDBJ whole genome shotgun (WGS) entry which is preliminary data.</text>
</comment>
<dbReference type="SUPFAM" id="SSF51905">
    <property type="entry name" value="FAD/NAD(P)-binding domain"/>
    <property type="match status" value="1"/>
</dbReference>
<dbReference type="GO" id="GO:0004502">
    <property type="term" value="F:kynurenine 3-monooxygenase activity"/>
    <property type="evidence" value="ECO:0007669"/>
    <property type="project" value="UniProtKB-UniRule"/>
</dbReference>
<dbReference type="PRINTS" id="PR00420">
    <property type="entry name" value="RNGMNOXGNASE"/>
</dbReference>
<comment type="similarity">
    <text evidence="12">Belongs to the aromatic-ring hydroxylase family. KMO subfamily.</text>
</comment>
<comment type="cofactor">
    <cofactor evidence="1 12">
        <name>FAD</name>
        <dbReference type="ChEBI" id="CHEBI:57692"/>
    </cofactor>
</comment>
<evidence type="ECO:0000256" key="7">
    <source>
        <dbReference type="ARBA" id="ARBA00022857"/>
    </source>
</evidence>
<dbReference type="GO" id="GO:0005741">
    <property type="term" value="C:mitochondrial outer membrane"/>
    <property type="evidence" value="ECO:0007669"/>
    <property type="project" value="UniProtKB-SubCell"/>
</dbReference>
<evidence type="ECO:0000256" key="12">
    <source>
        <dbReference type="HAMAP-Rule" id="MF_03018"/>
    </source>
</evidence>